<dbReference type="GO" id="GO:0008253">
    <property type="term" value="F:5'-nucleotidase activity"/>
    <property type="evidence" value="ECO:0007669"/>
    <property type="project" value="TreeGrafter"/>
</dbReference>
<evidence type="ECO:0000256" key="3">
    <source>
        <dbReference type="SAM" id="SignalP"/>
    </source>
</evidence>
<dbReference type="GO" id="GO:0009166">
    <property type="term" value="P:nucleotide catabolic process"/>
    <property type="evidence" value="ECO:0007669"/>
    <property type="project" value="InterPro"/>
</dbReference>
<dbReference type="InterPro" id="IPR036907">
    <property type="entry name" value="5'-Nucleotdase_C_sf"/>
</dbReference>
<evidence type="ECO:0000313" key="8">
    <source>
        <dbReference type="Proteomes" id="UP000295163"/>
    </source>
</evidence>
<organism evidence="7 8">
    <name type="scientific">Kocuria rosea</name>
    <name type="common">Deinococcus erythromyxa</name>
    <name type="synonym">Micrococcus rubens</name>
    <dbReference type="NCBI Taxonomy" id="1275"/>
    <lineage>
        <taxon>Bacteria</taxon>
        <taxon>Bacillati</taxon>
        <taxon>Actinomycetota</taxon>
        <taxon>Actinomycetes</taxon>
        <taxon>Micrococcales</taxon>
        <taxon>Micrococcaceae</taxon>
        <taxon>Kocuria</taxon>
    </lineage>
</organism>
<proteinExistence type="predicted"/>
<dbReference type="SUPFAM" id="SSF55816">
    <property type="entry name" value="5'-nucleotidase (syn. UDP-sugar hydrolase), C-terminal domain"/>
    <property type="match status" value="1"/>
</dbReference>
<dbReference type="SUPFAM" id="SSF56219">
    <property type="entry name" value="DNase I-like"/>
    <property type="match status" value="1"/>
</dbReference>
<evidence type="ECO:0000256" key="1">
    <source>
        <dbReference type="ARBA" id="ARBA00022729"/>
    </source>
</evidence>
<dbReference type="EMBL" id="SMZT01000007">
    <property type="protein sequence ID" value="TDL40187.1"/>
    <property type="molecule type" value="Genomic_DNA"/>
</dbReference>
<dbReference type="Gene3D" id="3.60.21.10">
    <property type="match status" value="1"/>
</dbReference>
<dbReference type="CDD" id="cd04486">
    <property type="entry name" value="YhcR_OBF_like"/>
    <property type="match status" value="1"/>
</dbReference>
<feature type="compositionally biased region" description="Basic and acidic residues" evidence="2">
    <location>
        <begin position="1310"/>
        <end position="1332"/>
    </location>
</feature>
<dbReference type="CDD" id="cd10283">
    <property type="entry name" value="MnuA_DNase1-like"/>
    <property type="match status" value="1"/>
</dbReference>
<dbReference type="PANTHER" id="PTHR11575:SF24">
    <property type="entry name" value="5'-NUCLEOTIDASE"/>
    <property type="match status" value="1"/>
</dbReference>
<feature type="compositionally biased region" description="Low complexity" evidence="2">
    <location>
        <begin position="1288"/>
        <end position="1304"/>
    </location>
</feature>
<evidence type="ECO:0000259" key="6">
    <source>
        <dbReference type="Pfam" id="PF03372"/>
    </source>
</evidence>
<comment type="caution">
    <text evidence="7">The sequence shown here is derived from an EMBL/GenBank/DDBJ whole genome shotgun (WGS) entry which is preliminary data.</text>
</comment>
<dbReference type="Proteomes" id="UP000295163">
    <property type="component" value="Unassembled WGS sequence"/>
</dbReference>
<dbReference type="InterPro" id="IPR036691">
    <property type="entry name" value="Endo/exonu/phosph_ase_sf"/>
</dbReference>
<dbReference type="PANTHER" id="PTHR11575">
    <property type="entry name" value="5'-NUCLEOTIDASE-RELATED"/>
    <property type="match status" value="1"/>
</dbReference>
<reference evidence="7 8" key="1">
    <citation type="submission" date="2019-03" db="EMBL/GenBank/DDBJ databases">
        <title>Genome Sequencing and Assembly of Various Microbes Isolated from Partially Reclaimed Soil and Acid Mine Drainage (AMD) Site.</title>
        <authorList>
            <person name="Steinbock B."/>
            <person name="Bechtold R."/>
            <person name="Sevigny J.L."/>
            <person name="Thomas D."/>
            <person name="Cuthill L.R."/>
            <person name="Aveiro Johannsen E.J."/>
            <person name="Thomas K."/>
            <person name="Ghosh A."/>
        </authorList>
    </citation>
    <scope>NUCLEOTIDE SEQUENCE [LARGE SCALE GENOMIC DNA]</scope>
    <source>
        <strain evidence="7 8">S-A3</strain>
    </source>
</reference>
<dbReference type="GO" id="GO:0030288">
    <property type="term" value="C:outer membrane-bounded periplasmic space"/>
    <property type="evidence" value="ECO:0007669"/>
    <property type="project" value="TreeGrafter"/>
</dbReference>
<dbReference type="GO" id="GO:0004519">
    <property type="term" value="F:endonuclease activity"/>
    <property type="evidence" value="ECO:0007669"/>
    <property type="project" value="UniProtKB-KW"/>
</dbReference>
<dbReference type="SUPFAM" id="SSF56300">
    <property type="entry name" value="Metallo-dependent phosphatases"/>
    <property type="match status" value="1"/>
</dbReference>
<accession>A0A4R5Y8L7</accession>
<keyword evidence="7" id="KW-0378">Hydrolase</keyword>
<keyword evidence="7" id="KW-0540">Nuclease</keyword>
<dbReference type="PRINTS" id="PR01607">
    <property type="entry name" value="APYRASEFAMLY"/>
</dbReference>
<dbReference type="InterPro" id="IPR029052">
    <property type="entry name" value="Metallo-depent_PP-like"/>
</dbReference>
<name>A0A4R5Y8L7_KOCRO</name>
<feature type="domain" description="Calcineurin-like phosphoesterase" evidence="4">
    <location>
        <begin position="58"/>
        <end position="259"/>
    </location>
</feature>
<dbReference type="Pfam" id="PF00149">
    <property type="entry name" value="Metallophos"/>
    <property type="match status" value="1"/>
</dbReference>
<evidence type="ECO:0000256" key="2">
    <source>
        <dbReference type="SAM" id="MobiDB-lite"/>
    </source>
</evidence>
<feature type="region of interest" description="Disordered" evidence="2">
    <location>
        <begin position="662"/>
        <end position="684"/>
    </location>
</feature>
<evidence type="ECO:0000259" key="4">
    <source>
        <dbReference type="Pfam" id="PF00149"/>
    </source>
</evidence>
<dbReference type="GO" id="GO:0008768">
    <property type="term" value="F:UDP-sugar diphosphatase activity"/>
    <property type="evidence" value="ECO:0007669"/>
    <property type="project" value="TreeGrafter"/>
</dbReference>
<keyword evidence="7" id="KW-0255">Endonuclease</keyword>
<dbReference type="PROSITE" id="PS51318">
    <property type="entry name" value="TAT"/>
    <property type="match status" value="1"/>
</dbReference>
<dbReference type="InterPro" id="IPR006179">
    <property type="entry name" value="5_nucleotidase/apyrase"/>
</dbReference>
<protein>
    <submittedName>
        <fullName evidence="7">ExeM/NucH family extracellular endonuclease</fullName>
    </submittedName>
</protein>
<feature type="domain" description="Endonuclease/exonuclease/phosphatase" evidence="6">
    <location>
        <begin position="999"/>
        <end position="1282"/>
    </location>
</feature>
<sequence length="1332" mass="137714">MAPQTHRPALLAALAAGAVVTSTGLVLPAASAEGTAPPPAPAAGATAAGETAVELLYFNDYHGRLSSDPLLFAGAIEQLRAENEDGTLLLSGGDNVGASEYVSAVQQDDPTLDVLDALELDASAVGNHEFDRGTDDLTGRITQRADFPYLAANVTGPDGELVTEASATFDVEGVRVGVVGAVTQQTATLVSPGAIEGITFGDPVEAVNAEAERLEADGADVVVAVYHEGAADAADALGDRLVTGTSATVDVVLNGHTHQVYDEGVDVDGDGDLDRAVLQAGSYGGSLGRISLSYDEAADDVDLTTGVLAVDEVVTATEEELVARYPRVAEVAGIVADAEAVALERGSTPVGEITGDITTAYGLRDGVEARDDRGAESSLGNLVAESIRDSLDESDGVQIGLINPGGLRADLLWADDPGQAIDGERDGVVTESEANQVMPFANNLNTVTLTGEQFERVLEQQWQPEGSSRPYLQLGLSENVSYTFDAARPAGERITSITVDGQPVDPAAEYVIGSVSFLVEGGDNFTALTEGTDVTDTGRIDRDAWMEYLAASSADAPIAPEFDRRSVSLGDAVAEACTVEFEVAQLDMTSLGAPATTELSVREGGPEGTEIGTAAVAEGAATVAVDASAVAEGAPVWLVAEPSGTRVRVPEQVLALAEGCAPGPAPTDGTGEEPVPAPEPGAGTPPVEPAIREIREIQGTGDVSPVAGQAVTTRGVVTAVYATGGLNGYYVQTPGTGGDLDPAVHDASDGVFVHSPDTAGTVQPGRHVELTGTVAEHYGQTRISVRADGLRVLDEPAEEVEPAAGGWPADEAEREDLEGMLLDPSGEFVITDNYALNGYGEIGLAAGTTPLVQPTAVGAPGSPEAAAQAADNEARGVLLDDGATTNYGNFANASVPLPYLSPTTPMRIGAPVDFVAPVVLGYSFDEWRLQPTTHVTGANPEDAPVIAENTRTAAPEDVGGDLQLATFNVLNYFTTTGDELTGCAYYTDRAGDPVSVRGGCDARGAAEQEDLERQQAKIVAAVNALDAEVVSLEEIENSAKFGKDRDQALSELVDALNAAAGSAVWAYVPSPAERPAVGDEDVIRTAFIYRPAALGTVGESVILDDEENFDNAREPLAQTFRPAGGDAGEDFTVVVNHFKSKGSAPSTGPNADAGDGAGAWNADRTAQAQALVAFAERLKSTQGTDRVFLTGDFNSYDQEDPMRVLHDAGYTNLAPAGEHSYAYGGMVGSLDHVLASPAAAGTVTGSDIWEINAHESVGLEYSRHNHNVVDLYAADPYRASDHNPEIVGLAPAGAGPAGPQKPGRGNSGEHPGKGLREHADDRAREVLHRRFG</sequence>
<dbReference type="InterPro" id="IPR006311">
    <property type="entry name" value="TAT_signal"/>
</dbReference>
<dbReference type="InterPro" id="IPR008334">
    <property type="entry name" value="5'-Nucleotdase_C"/>
</dbReference>
<dbReference type="InterPro" id="IPR047971">
    <property type="entry name" value="ExeM-like"/>
</dbReference>
<evidence type="ECO:0000259" key="5">
    <source>
        <dbReference type="Pfam" id="PF02872"/>
    </source>
</evidence>
<dbReference type="GeneID" id="64348624"/>
<dbReference type="InterPro" id="IPR005135">
    <property type="entry name" value="Endo/exonuclease/phosphatase"/>
</dbReference>
<dbReference type="InterPro" id="IPR004843">
    <property type="entry name" value="Calcineurin-like_PHP"/>
</dbReference>
<feature type="region of interest" description="Disordered" evidence="2">
    <location>
        <begin position="1283"/>
        <end position="1332"/>
    </location>
</feature>
<dbReference type="RefSeq" id="WP_133411146.1">
    <property type="nucleotide sequence ID" value="NZ_SMZT01000007.1"/>
</dbReference>
<keyword evidence="1 3" id="KW-0732">Signal</keyword>
<dbReference type="NCBIfam" id="NF033681">
    <property type="entry name" value="ExeM_NucH_DNase"/>
    <property type="match status" value="1"/>
</dbReference>
<feature type="signal peptide" evidence="3">
    <location>
        <begin position="1"/>
        <end position="32"/>
    </location>
</feature>
<dbReference type="Pfam" id="PF03372">
    <property type="entry name" value="Exo_endo_phos"/>
    <property type="match status" value="1"/>
</dbReference>
<feature type="chain" id="PRO_5020214213" evidence="3">
    <location>
        <begin position="33"/>
        <end position="1332"/>
    </location>
</feature>
<evidence type="ECO:0000313" key="7">
    <source>
        <dbReference type="EMBL" id="TDL40187.1"/>
    </source>
</evidence>
<dbReference type="Gene3D" id="3.60.10.10">
    <property type="entry name" value="Endonuclease/exonuclease/phosphatase"/>
    <property type="match status" value="1"/>
</dbReference>
<dbReference type="Gene3D" id="3.90.780.10">
    <property type="entry name" value="5'-Nucleotidase, C-terminal domain"/>
    <property type="match status" value="1"/>
</dbReference>
<gene>
    <name evidence="7" type="ORF">E2R59_14455</name>
</gene>
<feature type="domain" description="5'-Nucleotidase C-terminal" evidence="5">
    <location>
        <begin position="365"/>
        <end position="530"/>
    </location>
</feature>
<dbReference type="Pfam" id="PF02872">
    <property type="entry name" value="5_nucleotid_C"/>
    <property type="match status" value="1"/>
</dbReference>